<evidence type="ECO:0000313" key="1">
    <source>
        <dbReference type="EMBL" id="EXJ65790.1"/>
    </source>
</evidence>
<dbReference type="RefSeq" id="XP_007749794.1">
    <property type="nucleotide sequence ID" value="XM_007751604.1"/>
</dbReference>
<gene>
    <name evidence="1" type="ORF">A1O5_11031</name>
</gene>
<dbReference type="EMBL" id="AMGX01000023">
    <property type="protein sequence ID" value="EXJ65790.1"/>
    <property type="molecule type" value="Genomic_DNA"/>
</dbReference>
<dbReference type="AlphaFoldDB" id="W9WLB0"/>
<name>W9WLB0_9EURO</name>
<dbReference type="HOGENOM" id="CLU_1524997_0_0_1"/>
<dbReference type="Proteomes" id="UP000019471">
    <property type="component" value="Unassembled WGS sequence"/>
</dbReference>
<evidence type="ECO:0000313" key="2">
    <source>
        <dbReference type="Proteomes" id="UP000019471"/>
    </source>
</evidence>
<dbReference type="GeneID" id="19195721"/>
<organism evidence="1 2">
    <name type="scientific">Cladophialophora psammophila CBS 110553</name>
    <dbReference type="NCBI Taxonomy" id="1182543"/>
    <lineage>
        <taxon>Eukaryota</taxon>
        <taxon>Fungi</taxon>
        <taxon>Dikarya</taxon>
        <taxon>Ascomycota</taxon>
        <taxon>Pezizomycotina</taxon>
        <taxon>Eurotiomycetes</taxon>
        <taxon>Chaetothyriomycetidae</taxon>
        <taxon>Chaetothyriales</taxon>
        <taxon>Herpotrichiellaceae</taxon>
        <taxon>Cladophialophora</taxon>
    </lineage>
</organism>
<dbReference type="OrthoDB" id="5350342at2759"/>
<keyword evidence="2" id="KW-1185">Reference proteome</keyword>
<proteinExistence type="predicted"/>
<sequence length="176" mass="18255">MTGGDTTHFVKNPISGAYGPIECDENSKSRASLQRNTDCGPPFAQGLPFSICLHEEKCSQSVTGTGNYGNTDESDYMSTLIQTTMAKATRGGAGNPNQAALVNILSLLQIVIDDQTGSNRAEMTLSIDAQCSNVSLVDSGCDGLLGTITSAVLGEIPGVGEFVAPAFDITCEALGN</sequence>
<reference evidence="1 2" key="1">
    <citation type="submission" date="2013-03" db="EMBL/GenBank/DDBJ databases">
        <title>The Genome Sequence of Cladophialophora psammophila CBS 110553.</title>
        <authorList>
            <consortium name="The Broad Institute Genomics Platform"/>
            <person name="Cuomo C."/>
            <person name="de Hoog S."/>
            <person name="Gorbushina A."/>
            <person name="Walker B."/>
            <person name="Young S.K."/>
            <person name="Zeng Q."/>
            <person name="Gargeya S."/>
            <person name="Fitzgerald M."/>
            <person name="Haas B."/>
            <person name="Abouelleil A."/>
            <person name="Allen A.W."/>
            <person name="Alvarado L."/>
            <person name="Arachchi H.M."/>
            <person name="Berlin A.M."/>
            <person name="Chapman S.B."/>
            <person name="Gainer-Dewar J."/>
            <person name="Goldberg J."/>
            <person name="Griggs A."/>
            <person name="Gujja S."/>
            <person name="Hansen M."/>
            <person name="Howarth C."/>
            <person name="Imamovic A."/>
            <person name="Ireland A."/>
            <person name="Larimer J."/>
            <person name="McCowan C."/>
            <person name="Murphy C."/>
            <person name="Pearson M."/>
            <person name="Poon T.W."/>
            <person name="Priest M."/>
            <person name="Roberts A."/>
            <person name="Saif S."/>
            <person name="Shea T."/>
            <person name="Sisk P."/>
            <person name="Sykes S."/>
            <person name="Wortman J."/>
            <person name="Nusbaum C."/>
            <person name="Birren B."/>
        </authorList>
    </citation>
    <scope>NUCLEOTIDE SEQUENCE [LARGE SCALE GENOMIC DNA]</scope>
    <source>
        <strain evidence="1 2">CBS 110553</strain>
    </source>
</reference>
<protein>
    <submittedName>
        <fullName evidence="1">Uncharacterized protein</fullName>
    </submittedName>
</protein>
<accession>W9WLB0</accession>
<comment type="caution">
    <text evidence="1">The sequence shown here is derived from an EMBL/GenBank/DDBJ whole genome shotgun (WGS) entry which is preliminary data.</text>
</comment>